<name>A0A8S9SDP1_BRACR</name>
<dbReference type="Proteomes" id="UP000712600">
    <property type="component" value="Unassembled WGS sequence"/>
</dbReference>
<feature type="chain" id="PRO_5035728566" evidence="1">
    <location>
        <begin position="20"/>
        <end position="172"/>
    </location>
</feature>
<proteinExistence type="predicted"/>
<dbReference type="AlphaFoldDB" id="A0A8S9SDP1"/>
<evidence type="ECO:0000313" key="3">
    <source>
        <dbReference type="Proteomes" id="UP000712600"/>
    </source>
</evidence>
<evidence type="ECO:0000256" key="1">
    <source>
        <dbReference type="SAM" id="SignalP"/>
    </source>
</evidence>
<sequence>MSRKLGFVWLTSSSSSVLGWEQDTSVEADCSRTFITVVFWGGSRTPPLKLIVAELSLLGTIEIPGEIKLNAPESSDSLRSRKERKPLYCNVKLSSIGQPDRILGKDSSENIQWLIDKFCSDVQETVHLGIILTSFESKVSCFRDGLLKKKSGKCNKYLKAQKASPRCGALQT</sequence>
<protein>
    <submittedName>
        <fullName evidence="2">Uncharacterized protein</fullName>
    </submittedName>
</protein>
<evidence type="ECO:0000313" key="2">
    <source>
        <dbReference type="EMBL" id="KAF3598954.1"/>
    </source>
</evidence>
<reference evidence="2" key="1">
    <citation type="submission" date="2019-12" db="EMBL/GenBank/DDBJ databases">
        <title>Genome sequencing and annotation of Brassica cretica.</title>
        <authorList>
            <person name="Studholme D.J."/>
            <person name="Sarris P."/>
        </authorList>
    </citation>
    <scope>NUCLEOTIDE SEQUENCE</scope>
    <source>
        <strain evidence="2">PFS-109/04</strain>
        <tissue evidence="2">Leaf</tissue>
    </source>
</reference>
<feature type="signal peptide" evidence="1">
    <location>
        <begin position="1"/>
        <end position="19"/>
    </location>
</feature>
<keyword evidence="1" id="KW-0732">Signal</keyword>
<dbReference type="EMBL" id="QGKX02000004">
    <property type="protein sequence ID" value="KAF3598954.1"/>
    <property type="molecule type" value="Genomic_DNA"/>
</dbReference>
<gene>
    <name evidence="2" type="ORF">F2Q69_00036468</name>
</gene>
<comment type="caution">
    <text evidence="2">The sequence shown here is derived from an EMBL/GenBank/DDBJ whole genome shotgun (WGS) entry which is preliminary data.</text>
</comment>
<organism evidence="2 3">
    <name type="scientific">Brassica cretica</name>
    <name type="common">Mustard</name>
    <dbReference type="NCBI Taxonomy" id="69181"/>
    <lineage>
        <taxon>Eukaryota</taxon>
        <taxon>Viridiplantae</taxon>
        <taxon>Streptophyta</taxon>
        <taxon>Embryophyta</taxon>
        <taxon>Tracheophyta</taxon>
        <taxon>Spermatophyta</taxon>
        <taxon>Magnoliopsida</taxon>
        <taxon>eudicotyledons</taxon>
        <taxon>Gunneridae</taxon>
        <taxon>Pentapetalae</taxon>
        <taxon>rosids</taxon>
        <taxon>malvids</taxon>
        <taxon>Brassicales</taxon>
        <taxon>Brassicaceae</taxon>
        <taxon>Brassiceae</taxon>
        <taxon>Brassica</taxon>
    </lineage>
</organism>
<accession>A0A8S9SDP1</accession>